<accession>A0A0A2G3U1</accession>
<organism evidence="1 2">
    <name type="scientific">Porphyromonas gingivicanis</name>
    <dbReference type="NCBI Taxonomy" id="266762"/>
    <lineage>
        <taxon>Bacteria</taxon>
        <taxon>Pseudomonadati</taxon>
        <taxon>Bacteroidota</taxon>
        <taxon>Bacteroidia</taxon>
        <taxon>Bacteroidales</taxon>
        <taxon>Porphyromonadaceae</taxon>
        <taxon>Porphyromonas</taxon>
    </lineage>
</organism>
<sequence length="257" mass="29362">MRFLDILMLMGVVGVLYCFSRRGRKRFVQTEETAFTPTNQIDVTSSSLFHFPKAPIGAKPYYMVIDTETVDIIPDANSVETEEAPLGGHIPSQLPSVVHLSWTLLDEQAAVIREESRMLKQDRIISKSAERIHGISNEEMQEIGEVPALVYRCFLEDLSPEVTLVGHNLDFHLSAIAQDCALHKLIVPNWKDYPLLCTMLEGEKYFKKQYGDRGLPFLNLAELYGLLYFGRRDLLMTYADKSRRDILLVIACLRFFL</sequence>
<dbReference type="RefSeq" id="WP_036885043.1">
    <property type="nucleotide sequence ID" value="NZ_JQZW01000019.1"/>
</dbReference>
<reference evidence="1 2" key="1">
    <citation type="submission" date="2014-08" db="EMBL/GenBank/DDBJ databases">
        <title>Porphyromonas gingivicanis strain:COT-022_OH1391 Genome sequencing.</title>
        <authorList>
            <person name="Wallis C."/>
            <person name="Deusch O."/>
            <person name="O'Flynn C."/>
            <person name="Davis I."/>
            <person name="Jospin G."/>
            <person name="Darling A.E."/>
            <person name="Coil D.A."/>
            <person name="Alexiev A."/>
            <person name="Horsfall A."/>
            <person name="Kirkwood N."/>
            <person name="Harris S."/>
            <person name="Eisen J.A."/>
        </authorList>
    </citation>
    <scope>NUCLEOTIDE SEQUENCE [LARGE SCALE GENOMIC DNA]</scope>
    <source>
        <strain evidence="2">COT-022 OH1391</strain>
    </source>
</reference>
<dbReference type="SUPFAM" id="SSF53098">
    <property type="entry name" value="Ribonuclease H-like"/>
    <property type="match status" value="1"/>
</dbReference>
<dbReference type="InterPro" id="IPR036397">
    <property type="entry name" value="RNaseH_sf"/>
</dbReference>
<evidence type="ECO:0000313" key="1">
    <source>
        <dbReference type="EMBL" id="KGN97030.1"/>
    </source>
</evidence>
<keyword evidence="2" id="KW-1185">Reference proteome</keyword>
<comment type="caution">
    <text evidence="1">The sequence shown here is derived from an EMBL/GenBank/DDBJ whole genome shotgun (WGS) entry which is preliminary data.</text>
</comment>
<dbReference type="Proteomes" id="UP000030134">
    <property type="component" value="Unassembled WGS sequence"/>
</dbReference>
<name>A0A0A2G3U1_9PORP</name>
<proteinExistence type="predicted"/>
<dbReference type="eggNOG" id="COG0847">
    <property type="taxonomic scope" value="Bacteria"/>
</dbReference>
<evidence type="ECO:0008006" key="3">
    <source>
        <dbReference type="Google" id="ProtNLM"/>
    </source>
</evidence>
<dbReference type="AlphaFoldDB" id="A0A0A2G3U1"/>
<dbReference type="STRING" id="266762.HQ36_08270"/>
<dbReference type="GO" id="GO:0003676">
    <property type="term" value="F:nucleic acid binding"/>
    <property type="evidence" value="ECO:0007669"/>
    <property type="project" value="InterPro"/>
</dbReference>
<dbReference type="InterPro" id="IPR012337">
    <property type="entry name" value="RNaseH-like_sf"/>
</dbReference>
<protein>
    <recommendedName>
        <fullName evidence="3">Exonuclease domain-containing protein</fullName>
    </recommendedName>
</protein>
<dbReference type="EMBL" id="JQZW01000019">
    <property type="protein sequence ID" value="KGN97030.1"/>
    <property type="molecule type" value="Genomic_DNA"/>
</dbReference>
<dbReference type="OrthoDB" id="1013563at2"/>
<dbReference type="Gene3D" id="3.30.420.10">
    <property type="entry name" value="Ribonuclease H-like superfamily/Ribonuclease H"/>
    <property type="match status" value="1"/>
</dbReference>
<evidence type="ECO:0000313" key="2">
    <source>
        <dbReference type="Proteomes" id="UP000030134"/>
    </source>
</evidence>
<gene>
    <name evidence="1" type="ORF">HQ36_08270</name>
</gene>